<accession>A0A6I6XDE7</accession>
<comment type="cofactor">
    <cofactor evidence="6">
        <name>FMN</name>
        <dbReference type="ChEBI" id="CHEBI:58210"/>
    </cofactor>
</comment>
<keyword evidence="6" id="KW-1133">Transmembrane helix</keyword>
<reference evidence="8 9" key="1">
    <citation type="submission" date="2020-02" db="EMBL/GenBank/DDBJ databases">
        <title>Pseudomonas Putida W5 Complete Genome Assembly.</title>
        <authorList>
            <person name="Yuan Z.-C."/>
            <person name="Shaw G.A."/>
            <person name="Cusano A.D."/>
            <person name="Caddey B.J."/>
            <person name="Weselowski B.J."/>
        </authorList>
    </citation>
    <scope>NUCLEOTIDE SEQUENCE [LARGE SCALE GENOMIC DNA]</scope>
    <source>
        <strain evidence="8 9">W5</strain>
    </source>
</reference>
<keyword evidence="6" id="KW-0997">Cell inner membrane</keyword>
<dbReference type="GO" id="GO:0009055">
    <property type="term" value="F:electron transfer activity"/>
    <property type="evidence" value="ECO:0007669"/>
    <property type="project" value="InterPro"/>
</dbReference>
<keyword evidence="6" id="KW-0472">Membrane</keyword>
<keyword evidence="6" id="KW-1278">Translocase</keyword>
<evidence type="ECO:0000259" key="7">
    <source>
        <dbReference type="SMART" id="SM00900"/>
    </source>
</evidence>
<keyword evidence="3 6" id="KW-0285">Flavoprotein</keyword>
<comment type="subcellular location">
    <subcellularLocation>
        <location evidence="6">Cell inner membrane</location>
        <topology evidence="6">Single-pass membrane protein</topology>
    </subcellularLocation>
</comment>
<evidence type="ECO:0000256" key="2">
    <source>
        <dbReference type="ARBA" id="ARBA00022553"/>
    </source>
</evidence>
<dbReference type="Proteomes" id="UP000464480">
    <property type="component" value="Chromosome"/>
</dbReference>
<proteinExistence type="inferred from homology"/>
<dbReference type="EMBL" id="CP026115">
    <property type="protein sequence ID" value="QHG63611.1"/>
    <property type="molecule type" value="Genomic_DNA"/>
</dbReference>
<organism evidence="8 9">
    <name type="scientific">Pseudomonas putida</name>
    <name type="common">Arthrobacter siderocapsulatus</name>
    <dbReference type="NCBI Taxonomy" id="303"/>
    <lineage>
        <taxon>Bacteria</taxon>
        <taxon>Pseudomonadati</taxon>
        <taxon>Pseudomonadota</taxon>
        <taxon>Gammaproteobacteria</taxon>
        <taxon>Pseudomonadales</taxon>
        <taxon>Pseudomonadaceae</taxon>
        <taxon>Pseudomonas</taxon>
    </lineage>
</organism>
<dbReference type="Pfam" id="PF04205">
    <property type="entry name" value="FMN_bind"/>
    <property type="match status" value="1"/>
</dbReference>
<evidence type="ECO:0000256" key="6">
    <source>
        <dbReference type="HAMAP-Rule" id="MF_00479"/>
    </source>
</evidence>
<gene>
    <name evidence="6" type="primary">rnfG</name>
    <name evidence="8" type="ORF">C2H86_03880</name>
</gene>
<feature type="domain" description="FMN-binding" evidence="7">
    <location>
        <begin position="98"/>
        <end position="186"/>
    </location>
</feature>
<keyword evidence="1 6" id="KW-0813">Transport</keyword>
<keyword evidence="5 6" id="KW-0249">Electron transport</keyword>
<evidence type="ECO:0000256" key="4">
    <source>
        <dbReference type="ARBA" id="ARBA00022643"/>
    </source>
</evidence>
<sequence length="200" mass="21646">MTAPVRSSLVVLAVGGSALALTLAWQHWTRPAIVDAQRQLQAGQFLAVLPARSYDNRPLDNALPLPADQPLHSKILAAYRATHGTTPTAIVLVSQVQGYAGPIKLTIAIDADGRLIGTRVVEQQESPGLGGQIADPQSGWLSQFANHDLRDRWALRRDQGDFDQLAGATVTSRAVIDAQQEALRFFDLHRNELLGAPGYE</sequence>
<dbReference type="GO" id="GO:0005886">
    <property type="term" value="C:plasma membrane"/>
    <property type="evidence" value="ECO:0007669"/>
    <property type="project" value="UniProtKB-SubCell"/>
</dbReference>
<keyword evidence="6" id="KW-0812">Transmembrane</keyword>
<dbReference type="PANTHER" id="PTHR36118">
    <property type="entry name" value="ION-TRANSLOCATING OXIDOREDUCTASE COMPLEX SUBUNIT G"/>
    <property type="match status" value="1"/>
</dbReference>
<keyword evidence="6" id="KW-1003">Cell membrane</keyword>
<dbReference type="PIRSF" id="PIRSF006091">
    <property type="entry name" value="E_trnsport_RnfG"/>
    <property type="match status" value="1"/>
</dbReference>
<comment type="function">
    <text evidence="6">Part of a membrane-bound complex that couples electron transfer with translocation of ions across the membrane.</text>
</comment>
<protein>
    <recommendedName>
        <fullName evidence="6">Ion-translocating oxidoreductase complex subunit G</fullName>
        <ecNumber evidence="6">7.-.-.-</ecNumber>
    </recommendedName>
    <alternativeName>
        <fullName evidence="6">Rnf electron transport complex subunit G</fullName>
    </alternativeName>
</protein>
<dbReference type="SMART" id="SM00900">
    <property type="entry name" value="FMN_bind"/>
    <property type="match status" value="1"/>
</dbReference>
<feature type="modified residue" description="FMN phosphoryl threonine" evidence="6">
    <location>
        <position position="169"/>
    </location>
</feature>
<dbReference type="PANTHER" id="PTHR36118:SF1">
    <property type="entry name" value="ION-TRANSLOCATING OXIDOREDUCTASE COMPLEX SUBUNIT G"/>
    <property type="match status" value="1"/>
</dbReference>
<keyword evidence="4 6" id="KW-0288">FMN</keyword>
<dbReference type="AlphaFoldDB" id="A0A6I6XDE7"/>
<dbReference type="InterPro" id="IPR007329">
    <property type="entry name" value="FMN-bd"/>
</dbReference>
<comment type="similarity">
    <text evidence="6">Belongs to the RnfG family.</text>
</comment>
<dbReference type="HAMAP" id="MF_00479">
    <property type="entry name" value="RsxG_RnfG"/>
    <property type="match status" value="1"/>
</dbReference>
<evidence type="ECO:0000313" key="9">
    <source>
        <dbReference type="Proteomes" id="UP000464480"/>
    </source>
</evidence>
<dbReference type="EC" id="7.-.-.-" evidence="6"/>
<evidence type="ECO:0000256" key="5">
    <source>
        <dbReference type="ARBA" id="ARBA00022982"/>
    </source>
</evidence>
<dbReference type="GO" id="GO:0010181">
    <property type="term" value="F:FMN binding"/>
    <property type="evidence" value="ECO:0007669"/>
    <property type="project" value="InterPro"/>
</dbReference>
<evidence type="ECO:0000256" key="3">
    <source>
        <dbReference type="ARBA" id="ARBA00022630"/>
    </source>
</evidence>
<comment type="subunit">
    <text evidence="6">The complex is composed of six subunits: RnfA, RnfB, RnfC, RnfD, RnfE and RnfG.</text>
</comment>
<dbReference type="RefSeq" id="WP_159409126.1">
    <property type="nucleotide sequence ID" value="NZ_CP026115.2"/>
</dbReference>
<evidence type="ECO:0000256" key="1">
    <source>
        <dbReference type="ARBA" id="ARBA00022448"/>
    </source>
</evidence>
<keyword evidence="2 6" id="KW-0597">Phosphoprotein</keyword>
<dbReference type="InterPro" id="IPR010209">
    <property type="entry name" value="Ion_transpt_RnfG/RsxG"/>
</dbReference>
<dbReference type="GO" id="GO:0022900">
    <property type="term" value="P:electron transport chain"/>
    <property type="evidence" value="ECO:0007669"/>
    <property type="project" value="UniProtKB-UniRule"/>
</dbReference>
<name>A0A6I6XDE7_PSEPU</name>
<evidence type="ECO:0000313" key="8">
    <source>
        <dbReference type="EMBL" id="QHG63611.1"/>
    </source>
</evidence>
<dbReference type="NCBIfam" id="TIGR01947">
    <property type="entry name" value="rnfG"/>
    <property type="match status" value="1"/>
</dbReference>